<protein>
    <submittedName>
        <fullName evidence="3">Shugoshin_C domain-containing protein</fullName>
    </submittedName>
</protein>
<feature type="region of interest" description="Disordered" evidence="1">
    <location>
        <begin position="310"/>
        <end position="351"/>
    </location>
</feature>
<sequence>MRTHIVATSSSSQRNTTVEEATSKRSAGRASKKKSTWIETPAGVKSPGGTRRSKRTGVGVGGNDFAHSINSPETCVLDEGGPAKRTRLSERTASECGPSTASELPRLRRSPRVHDTAEPVEVWRSPRRRGSGFMSSQIKEEPIDVEIDDVPPKPSGNREEMAAPILPQRSPLLVQSLIEDREASDIHRREGSTETMAMCEEGSDRSLCDGENETCTEPVDAVLVPVRSIHAKSTKQSSNAVSTSESNRMVISEKLQKIATFNSGKRISTRSEVKLDRRLSKLTTADESIVQRRKKKSEESQIATIYLPTQQGDPSKAYSPRKKGYRHGVTRTRDAPLESIPPLKPTPPEERMDIIIPEGDSVELSNEMIYNFAQCMP</sequence>
<dbReference type="Proteomes" id="UP000036681">
    <property type="component" value="Unplaced"/>
</dbReference>
<accession>A0A0M3IDP7</accession>
<evidence type="ECO:0000313" key="2">
    <source>
        <dbReference type="Proteomes" id="UP000036681"/>
    </source>
</evidence>
<proteinExistence type="predicted"/>
<feature type="compositionally biased region" description="Basic residues" evidence="1">
    <location>
        <begin position="319"/>
        <end position="330"/>
    </location>
</feature>
<organism evidence="2 3">
    <name type="scientific">Ascaris lumbricoides</name>
    <name type="common">Giant roundworm</name>
    <dbReference type="NCBI Taxonomy" id="6252"/>
    <lineage>
        <taxon>Eukaryota</taxon>
        <taxon>Metazoa</taxon>
        <taxon>Ecdysozoa</taxon>
        <taxon>Nematoda</taxon>
        <taxon>Chromadorea</taxon>
        <taxon>Rhabditida</taxon>
        <taxon>Spirurina</taxon>
        <taxon>Ascaridomorpha</taxon>
        <taxon>Ascaridoidea</taxon>
        <taxon>Ascarididae</taxon>
        <taxon>Ascaris</taxon>
    </lineage>
</organism>
<feature type="region of interest" description="Disordered" evidence="1">
    <location>
        <begin position="1"/>
        <end position="168"/>
    </location>
</feature>
<keyword evidence="2" id="KW-1185">Reference proteome</keyword>
<dbReference type="WBParaSite" id="ALUE_0001616101-mRNA-1">
    <property type="protein sequence ID" value="ALUE_0001616101-mRNA-1"/>
    <property type="gene ID" value="ALUE_0001616101"/>
</dbReference>
<evidence type="ECO:0000256" key="1">
    <source>
        <dbReference type="SAM" id="MobiDB-lite"/>
    </source>
</evidence>
<reference evidence="3" key="1">
    <citation type="submission" date="2017-02" db="UniProtKB">
        <authorList>
            <consortium name="WormBaseParasite"/>
        </authorList>
    </citation>
    <scope>IDENTIFICATION</scope>
</reference>
<feature type="compositionally biased region" description="Basic residues" evidence="1">
    <location>
        <begin position="26"/>
        <end position="35"/>
    </location>
</feature>
<name>A0A0M3IDP7_ASCLU</name>
<evidence type="ECO:0000313" key="3">
    <source>
        <dbReference type="WBParaSite" id="ALUE_0001616101-mRNA-1"/>
    </source>
</evidence>
<dbReference type="AlphaFoldDB" id="A0A0M3IDP7"/>
<feature type="compositionally biased region" description="Polar residues" evidence="1">
    <location>
        <begin position="1"/>
        <end position="20"/>
    </location>
</feature>